<evidence type="ECO:0000313" key="3">
    <source>
        <dbReference type="EMBL" id="MFC6882334.1"/>
    </source>
</evidence>
<dbReference type="Proteomes" id="UP001596380">
    <property type="component" value="Unassembled WGS sequence"/>
</dbReference>
<name>A0ABW2CKM7_9ACTN</name>
<dbReference type="Pfam" id="PF11160">
    <property type="entry name" value="Hva1_TUDOR"/>
    <property type="match status" value="1"/>
</dbReference>
<dbReference type="RefSeq" id="WP_160822593.1">
    <property type="nucleotide sequence ID" value="NZ_JBHSXE010000001.1"/>
</dbReference>
<organism evidence="3 4">
    <name type="scientific">Actinomadura yumaensis</name>
    <dbReference type="NCBI Taxonomy" id="111807"/>
    <lineage>
        <taxon>Bacteria</taxon>
        <taxon>Bacillati</taxon>
        <taxon>Actinomycetota</taxon>
        <taxon>Actinomycetes</taxon>
        <taxon>Streptosporangiales</taxon>
        <taxon>Thermomonosporaceae</taxon>
        <taxon>Actinomadura</taxon>
    </lineage>
</organism>
<protein>
    <submittedName>
        <fullName evidence="3">DUF2945 domain-containing protein</fullName>
    </submittedName>
</protein>
<dbReference type="Gene3D" id="2.30.30.1060">
    <property type="match status" value="1"/>
</dbReference>
<sequence>MDSRREYVPAVGDEVSWRSHGSTAEGTVEKKITDRREEAGRTVAASPEEPQYVVRSARSGRRAVHKASALRRREDPA</sequence>
<dbReference type="InterPro" id="IPR021331">
    <property type="entry name" value="Hva1_TUDOR"/>
</dbReference>
<accession>A0ABW2CKM7</accession>
<feature type="compositionally biased region" description="Basic residues" evidence="1">
    <location>
        <begin position="58"/>
        <end position="70"/>
    </location>
</feature>
<evidence type="ECO:0000259" key="2">
    <source>
        <dbReference type="Pfam" id="PF11160"/>
    </source>
</evidence>
<comment type="caution">
    <text evidence="3">The sequence shown here is derived from an EMBL/GenBank/DDBJ whole genome shotgun (WGS) entry which is preliminary data.</text>
</comment>
<evidence type="ECO:0000256" key="1">
    <source>
        <dbReference type="SAM" id="MobiDB-lite"/>
    </source>
</evidence>
<evidence type="ECO:0000313" key="4">
    <source>
        <dbReference type="Proteomes" id="UP001596380"/>
    </source>
</evidence>
<proteinExistence type="predicted"/>
<feature type="region of interest" description="Disordered" evidence="1">
    <location>
        <begin position="18"/>
        <end position="77"/>
    </location>
</feature>
<reference evidence="4" key="1">
    <citation type="journal article" date="2019" name="Int. J. Syst. Evol. Microbiol.">
        <title>The Global Catalogue of Microorganisms (GCM) 10K type strain sequencing project: providing services to taxonomists for standard genome sequencing and annotation.</title>
        <authorList>
            <consortium name="The Broad Institute Genomics Platform"/>
            <consortium name="The Broad Institute Genome Sequencing Center for Infectious Disease"/>
            <person name="Wu L."/>
            <person name="Ma J."/>
        </authorList>
    </citation>
    <scope>NUCLEOTIDE SEQUENCE [LARGE SCALE GENOMIC DNA]</scope>
    <source>
        <strain evidence="4">JCM 3369</strain>
    </source>
</reference>
<feature type="compositionally biased region" description="Basic and acidic residues" evidence="1">
    <location>
        <begin position="27"/>
        <end position="40"/>
    </location>
</feature>
<feature type="domain" description="Hypervirulence associated protein TUDOR" evidence="2">
    <location>
        <begin position="12"/>
        <end position="70"/>
    </location>
</feature>
<keyword evidence="4" id="KW-1185">Reference proteome</keyword>
<gene>
    <name evidence="3" type="ORF">ACFQKB_21445</name>
</gene>
<dbReference type="EMBL" id="JBHSXS010000012">
    <property type="protein sequence ID" value="MFC6882334.1"/>
    <property type="molecule type" value="Genomic_DNA"/>
</dbReference>